<evidence type="ECO:0000259" key="7">
    <source>
        <dbReference type="Pfam" id="PF06813"/>
    </source>
</evidence>
<feature type="transmembrane region" description="Helical" evidence="6">
    <location>
        <begin position="46"/>
        <end position="66"/>
    </location>
</feature>
<evidence type="ECO:0000256" key="5">
    <source>
        <dbReference type="SAM" id="MobiDB-lite"/>
    </source>
</evidence>
<keyword evidence="4 6" id="KW-0472">Membrane</keyword>
<feature type="transmembrane region" description="Helical" evidence="6">
    <location>
        <begin position="78"/>
        <end position="98"/>
    </location>
</feature>
<proteinExistence type="predicted"/>
<evidence type="ECO:0000256" key="4">
    <source>
        <dbReference type="ARBA" id="ARBA00023136"/>
    </source>
</evidence>
<evidence type="ECO:0000256" key="6">
    <source>
        <dbReference type="SAM" id="Phobius"/>
    </source>
</evidence>
<evidence type="ECO:0000313" key="10">
    <source>
        <dbReference type="Proteomes" id="UP001485043"/>
    </source>
</evidence>
<feature type="transmembrane region" description="Helical" evidence="6">
    <location>
        <begin position="438"/>
        <end position="460"/>
    </location>
</feature>
<feature type="region of interest" description="Disordered" evidence="5">
    <location>
        <begin position="276"/>
        <end position="341"/>
    </location>
</feature>
<dbReference type="AlphaFoldDB" id="A0AAW1STD3"/>
<feature type="transmembrane region" description="Helical" evidence="6">
    <location>
        <begin position="215"/>
        <end position="239"/>
    </location>
</feature>
<accession>A0AAW1STD3</accession>
<feature type="transmembrane region" description="Helical" evidence="6">
    <location>
        <begin position="406"/>
        <end position="426"/>
    </location>
</feature>
<feature type="transmembrane region" description="Helical" evidence="6">
    <location>
        <begin position="466"/>
        <end position="491"/>
    </location>
</feature>
<dbReference type="EMBL" id="JALJOV010001006">
    <property type="protein sequence ID" value="KAK9856767.1"/>
    <property type="molecule type" value="Genomic_DNA"/>
</dbReference>
<feature type="transmembrane region" description="Helical" evidence="6">
    <location>
        <begin position="144"/>
        <end position="165"/>
    </location>
</feature>
<protein>
    <recommendedName>
        <fullName evidence="11">Nodulin-like domain-containing protein</fullName>
    </recommendedName>
</protein>
<feature type="transmembrane region" description="Helical" evidence="6">
    <location>
        <begin position="503"/>
        <end position="521"/>
    </location>
</feature>
<feature type="transmembrane region" description="Helical" evidence="6">
    <location>
        <begin position="245"/>
        <end position="265"/>
    </location>
</feature>
<gene>
    <name evidence="9" type="ORF">WJX84_006938</name>
</gene>
<keyword evidence="2 6" id="KW-0812">Transmembrane</keyword>
<feature type="domain" description="NFD4 C-terminal" evidence="8">
    <location>
        <begin position="357"/>
        <end position="570"/>
    </location>
</feature>
<feature type="transmembrane region" description="Helical" evidence="6">
    <location>
        <begin position="171"/>
        <end position="194"/>
    </location>
</feature>
<comment type="subcellular location">
    <subcellularLocation>
        <location evidence="1">Membrane</location>
        <topology evidence="1">Multi-pass membrane protein</topology>
    </subcellularLocation>
</comment>
<evidence type="ECO:0000259" key="8">
    <source>
        <dbReference type="Pfam" id="PF23262"/>
    </source>
</evidence>
<evidence type="ECO:0000256" key="3">
    <source>
        <dbReference type="ARBA" id="ARBA00022989"/>
    </source>
</evidence>
<feature type="transmembrane region" description="Helical" evidence="6">
    <location>
        <begin position="7"/>
        <end position="26"/>
    </location>
</feature>
<evidence type="ECO:0008006" key="11">
    <source>
        <dbReference type="Google" id="ProtNLM"/>
    </source>
</evidence>
<feature type="transmembrane region" description="Helical" evidence="6">
    <location>
        <begin position="104"/>
        <end position="123"/>
    </location>
</feature>
<dbReference type="PANTHER" id="PTHR21576">
    <property type="entry name" value="UNCHARACTERIZED NODULIN-LIKE PROTEIN"/>
    <property type="match status" value="1"/>
</dbReference>
<evidence type="ECO:0000256" key="2">
    <source>
        <dbReference type="ARBA" id="ARBA00022692"/>
    </source>
</evidence>
<keyword evidence="3 6" id="KW-1133">Transmembrane helix</keyword>
<feature type="transmembrane region" description="Helical" evidence="6">
    <location>
        <begin position="541"/>
        <end position="564"/>
    </location>
</feature>
<dbReference type="Pfam" id="PF06813">
    <property type="entry name" value="Nodulin-like"/>
    <property type="match status" value="1"/>
</dbReference>
<keyword evidence="10" id="KW-1185">Reference proteome</keyword>
<evidence type="ECO:0000256" key="1">
    <source>
        <dbReference type="ARBA" id="ARBA00004141"/>
    </source>
</evidence>
<dbReference type="PANTHER" id="PTHR21576:SF158">
    <property type="entry name" value="RIBOSOMAL RNA-PROCESSING PROTEIN 12-LIKE CONSERVED DOMAIN-CONTAINING PROTEIN"/>
    <property type="match status" value="1"/>
</dbReference>
<reference evidence="9 10" key="1">
    <citation type="journal article" date="2024" name="Nat. Commun.">
        <title>Phylogenomics reveals the evolutionary origins of lichenization in chlorophyte algae.</title>
        <authorList>
            <person name="Puginier C."/>
            <person name="Libourel C."/>
            <person name="Otte J."/>
            <person name="Skaloud P."/>
            <person name="Haon M."/>
            <person name="Grisel S."/>
            <person name="Petersen M."/>
            <person name="Berrin J.G."/>
            <person name="Delaux P.M."/>
            <person name="Dal Grande F."/>
            <person name="Keller J."/>
        </authorList>
    </citation>
    <scope>NUCLEOTIDE SEQUENCE [LARGE SCALE GENOMIC DNA]</scope>
    <source>
        <strain evidence="9 10">SAG 2523</strain>
    </source>
</reference>
<name>A0AAW1STD3_9CHLO</name>
<dbReference type="InterPro" id="IPR036259">
    <property type="entry name" value="MFS_trans_sf"/>
</dbReference>
<dbReference type="InterPro" id="IPR056555">
    <property type="entry name" value="NFD4_C"/>
</dbReference>
<feature type="transmembrane region" description="Helical" evidence="6">
    <location>
        <begin position="369"/>
        <end position="386"/>
    </location>
</feature>
<feature type="domain" description="Nodulin-like" evidence="7">
    <location>
        <begin position="5"/>
        <end position="203"/>
    </location>
</feature>
<dbReference type="GO" id="GO:0016020">
    <property type="term" value="C:membrane"/>
    <property type="evidence" value="ECO:0007669"/>
    <property type="project" value="UniProtKB-SubCell"/>
</dbReference>
<dbReference type="Pfam" id="PF23262">
    <property type="entry name" value="NFD4_C"/>
    <property type="match status" value="1"/>
</dbReference>
<sequence length="594" mass="63795">MFINKWLTFSAAAALELVAGVIYAFSIYSPALKESLNISQTQLQGLGTAIGAGGFFAFIPGLLYDANISKYPKWTPRLIGAMGVIAHVFGYLSLWLAATERVSFQYWQLVAICLLASNSIVWLDTCLLATNIRNFPFEKGTIAGILKGFLGLSASICTTIYVGLFKPDQQAFLLFLALFPAALGSLALPLVNHVPFEEQSQSPAFHQGFRPGKRFMVAYGVLGALVVWQLSTSLLHALAPANQGIDFWLMCGTLAILACLAFVPWRAGGLFSHPLKDKPHTPNRLGDASAESETGDSRPLLQDQRITSDGQASSEEDSAAAATAADSNLVKGGGRSKHRSAGALEQDMGGARASLPDISLKQCLQTTNYWLLWCSLVIGMGAGFTYLSNLSQLVQSRGGSEDSQDIYISLFTTNNCLGRILAGWASERALHKYGCPRTLFLVGQLVLTSAVYACTAAAPLHALGAISLLGGLAFGGLWALMVALTSELFGVAHFAGNYSLMHLAPNAGSFFLATELSGILYERAKASHPGQTAICIGYDCFRMTFILVSIVSLASAALALLLYVRTRWIYQALYQQIQEHQEETAEAPDPQGCS</sequence>
<dbReference type="SUPFAM" id="SSF103473">
    <property type="entry name" value="MFS general substrate transporter"/>
    <property type="match status" value="1"/>
</dbReference>
<comment type="caution">
    <text evidence="9">The sequence shown here is derived from an EMBL/GenBank/DDBJ whole genome shotgun (WGS) entry which is preliminary data.</text>
</comment>
<dbReference type="Gene3D" id="1.20.1250.20">
    <property type="entry name" value="MFS general substrate transporter like domains"/>
    <property type="match status" value="1"/>
</dbReference>
<dbReference type="Proteomes" id="UP001485043">
    <property type="component" value="Unassembled WGS sequence"/>
</dbReference>
<dbReference type="InterPro" id="IPR010658">
    <property type="entry name" value="Nodulin-like"/>
</dbReference>
<organism evidence="9 10">
    <name type="scientific">Apatococcus fuscideae</name>
    <dbReference type="NCBI Taxonomy" id="2026836"/>
    <lineage>
        <taxon>Eukaryota</taxon>
        <taxon>Viridiplantae</taxon>
        <taxon>Chlorophyta</taxon>
        <taxon>core chlorophytes</taxon>
        <taxon>Trebouxiophyceae</taxon>
        <taxon>Chlorellales</taxon>
        <taxon>Chlorellaceae</taxon>
        <taxon>Apatococcus</taxon>
    </lineage>
</organism>
<evidence type="ECO:0000313" key="9">
    <source>
        <dbReference type="EMBL" id="KAK9856767.1"/>
    </source>
</evidence>